<keyword evidence="4" id="KW-1185">Reference proteome</keyword>
<dbReference type="InterPro" id="IPR001296">
    <property type="entry name" value="Glyco_trans_1"/>
</dbReference>
<reference evidence="4" key="1">
    <citation type="journal article" date="2019" name="Int. J. Syst. Evol. Microbiol.">
        <title>The Global Catalogue of Microorganisms (GCM) 10K type strain sequencing project: providing services to taxonomists for standard genome sequencing and annotation.</title>
        <authorList>
            <consortium name="The Broad Institute Genomics Platform"/>
            <consortium name="The Broad Institute Genome Sequencing Center for Infectious Disease"/>
            <person name="Wu L."/>
            <person name="Ma J."/>
        </authorList>
    </citation>
    <scope>NUCLEOTIDE SEQUENCE [LARGE SCALE GENOMIC DNA]</scope>
    <source>
        <strain evidence="4">NBRC 3271</strain>
    </source>
</reference>
<dbReference type="Gene3D" id="3.40.50.2000">
    <property type="entry name" value="Glycogen Phosphorylase B"/>
    <property type="match status" value="2"/>
</dbReference>
<keyword evidence="3" id="KW-0808">Transferase</keyword>
<name>A0ABQ5WL95_GLUJA</name>
<dbReference type="Pfam" id="PF00534">
    <property type="entry name" value="Glycos_transf_1"/>
    <property type="match status" value="1"/>
</dbReference>
<proteinExistence type="predicted"/>
<dbReference type="PANTHER" id="PTHR12526:SF630">
    <property type="entry name" value="GLYCOSYLTRANSFERASE"/>
    <property type="match status" value="1"/>
</dbReference>
<dbReference type="CDD" id="cd03811">
    <property type="entry name" value="GT4_GT28_WabH-like"/>
    <property type="match status" value="1"/>
</dbReference>
<evidence type="ECO:0000259" key="1">
    <source>
        <dbReference type="Pfam" id="PF00534"/>
    </source>
</evidence>
<evidence type="ECO:0000313" key="4">
    <source>
        <dbReference type="Proteomes" id="UP001156613"/>
    </source>
</evidence>
<evidence type="ECO:0000313" key="3">
    <source>
        <dbReference type="EMBL" id="GLQ60514.1"/>
    </source>
</evidence>
<dbReference type="EMBL" id="BSNT01000071">
    <property type="protein sequence ID" value="GLQ60514.1"/>
    <property type="molecule type" value="Genomic_DNA"/>
</dbReference>
<sequence length="346" mass="38129">MGKTVKILHCLSTREFAGTERHVAELTAIQARSHEVTLLLESRTADFRTGGDIARHIDPAVRIVRADWRGYLGCLARLMQAGSFDIVHTHLGQASIRAGALKKAGIGGRVPVIGTLHNVYRGRSYGAHDGLICIARWQQDSLPKRWVNRNALISNWTVPCTTAAQEGPALRRKFRQHHGIPQDAFVICAMGRLVPEKRFDLLVQAWKQAGLAAEAYLVLMGDGPERACLERGHTVRDRIIFAGYREDAPAVFAAFDGFVLPSGREPFGLVLLEAMAAGLPVCATAAGGALDILEHDPASLVTPNNVEALSAGLKRLRQQPRRVWDLSSYDLAEQARKTEQFYQRFL</sequence>
<dbReference type="InterPro" id="IPR028098">
    <property type="entry name" value="Glyco_trans_4-like_N"/>
</dbReference>
<dbReference type="Pfam" id="PF13439">
    <property type="entry name" value="Glyco_transf_4"/>
    <property type="match status" value="1"/>
</dbReference>
<dbReference type="PANTHER" id="PTHR12526">
    <property type="entry name" value="GLYCOSYLTRANSFERASE"/>
    <property type="match status" value="1"/>
</dbReference>
<dbReference type="Proteomes" id="UP001156613">
    <property type="component" value="Unassembled WGS sequence"/>
</dbReference>
<feature type="domain" description="Glycosyltransferase subfamily 4-like N-terminal" evidence="2">
    <location>
        <begin position="18"/>
        <end position="131"/>
    </location>
</feature>
<organism evidence="3 4">
    <name type="scientific">Gluconobacter japonicus</name>
    <dbReference type="NCBI Taxonomy" id="376620"/>
    <lineage>
        <taxon>Bacteria</taxon>
        <taxon>Pseudomonadati</taxon>
        <taxon>Pseudomonadota</taxon>
        <taxon>Alphaproteobacteria</taxon>
        <taxon>Acetobacterales</taxon>
        <taxon>Acetobacteraceae</taxon>
        <taxon>Gluconobacter</taxon>
    </lineage>
</organism>
<dbReference type="SUPFAM" id="SSF53756">
    <property type="entry name" value="UDP-Glycosyltransferase/glycogen phosphorylase"/>
    <property type="match status" value="1"/>
</dbReference>
<evidence type="ECO:0000259" key="2">
    <source>
        <dbReference type="Pfam" id="PF13439"/>
    </source>
</evidence>
<gene>
    <name evidence="3" type="ORF">GCM10010937_23170</name>
</gene>
<feature type="domain" description="Glycosyl transferase family 1" evidence="1">
    <location>
        <begin position="172"/>
        <end position="320"/>
    </location>
</feature>
<comment type="caution">
    <text evidence="3">The sequence shown here is derived from an EMBL/GenBank/DDBJ whole genome shotgun (WGS) entry which is preliminary data.</text>
</comment>
<dbReference type="GO" id="GO:0016740">
    <property type="term" value="F:transferase activity"/>
    <property type="evidence" value="ECO:0007669"/>
    <property type="project" value="UniProtKB-KW"/>
</dbReference>
<accession>A0ABQ5WL95</accession>
<protein>
    <submittedName>
        <fullName evidence="3">Glycosyl transferase</fullName>
    </submittedName>
</protein>